<comment type="similarity">
    <text evidence="2">Belongs to the CDP-glycerol glycerophosphotransferase family.</text>
</comment>
<dbReference type="GO" id="GO:0019350">
    <property type="term" value="P:teichoic acid biosynthetic process"/>
    <property type="evidence" value="ECO:0007669"/>
    <property type="project" value="UniProtKB-KW"/>
</dbReference>
<dbReference type="InterPro" id="IPR007554">
    <property type="entry name" value="Glycerophosphate_synth"/>
</dbReference>
<dbReference type="AlphaFoldDB" id="A0A2T3NTD9"/>
<dbReference type="PANTHER" id="PTHR37316:SF3">
    <property type="entry name" value="TEICHOIC ACID GLYCEROL-PHOSPHATE TRANSFERASE"/>
    <property type="match status" value="1"/>
</dbReference>
<keyword evidence="6" id="KW-0472">Membrane</keyword>
<gene>
    <name evidence="7" type="ORF">C9I98_11350</name>
</gene>
<dbReference type="Gene3D" id="3.40.50.12580">
    <property type="match status" value="1"/>
</dbReference>
<keyword evidence="8" id="KW-1185">Reference proteome</keyword>
<evidence type="ECO:0000313" key="8">
    <source>
        <dbReference type="Proteomes" id="UP000241771"/>
    </source>
</evidence>
<evidence type="ECO:0000313" key="7">
    <source>
        <dbReference type="EMBL" id="PSW19507.1"/>
    </source>
</evidence>
<dbReference type="PANTHER" id="PTHR37316">
    <property type="entry name" value="TEICHOIC ACID GLYCEROL-PHOSPHATE PRIMASE"/>
    <property type="match status" value="1"/>
</dbReference>
<dbReference type="Proteomes" id="UP000241771">
    <property type="component" value="Unassembled WGS sequence"/>
</dbReference>
<evidence type="ECO:0000256" key="6">
    <source>
        <dbReference type="ARBA" id="ARBA00023136"/>
    </source>
</evidence>
<protein>
    <recommendedName>
        <fullName evidence="9">CDP-glycerol--glycerophosphate glycerophosphotransferase</fullName>
    </recommendedName>
</protein>
<accession>A0A2T3NTD9</accession>
<name>A0A2T3NTD9_9GAMM</name>
<evidence type="ECO:0000256" key="2">
    <source>
        <dbReference type="ARBA" id="ARBA00010488"/>
    </source>
</evidence>
<dbReference type="InterPro" id="IPR043149">
    <property type="entry name" value="TagF_N"/>
</dbReference>
<keyword evidence="3" id="KW-1003">Cell membrane</keyword>
<dbReference type="InterPro" id="IPR043148">
    <property type="entry name" value="TagF_C"/>
</dbReference>
<evidence type="ECO:0000256" key="5">
    <source>
        <dbReference type="ARBA" id="ARBA00022944"/>
    </source>
</evidence>
<sequence length="380" mass="44233">MWSISNKNKFLIQRFLDAASGFFLSFFYIFGKRNKRIILNSTVNKDFTFNSKYLFINHKEEFENAGFEVKFVINDTEKRQALTKKYGSYFISTKGVKNKAYILSANCWVMSTMDPPISGLFMKYNRLVIQLGHGTPVKNIGLMDQSASKLKKLYYRLMSTNITYYLSPSEFFAEYIGKAFGVRQNQVLVARQPRLDSMSSGKSEFIESFRCNDKTKFILYSPTWRPYGDVQLFPFKDYEKSELEKMLEQKNAFIFLRLHPKFEVDLSGYLSSRVINLDSSKAEDITEHLNQFDALITDYSSIYCDFAMLDKPVGFIPYDLSEYLENVGFSHPYEELTWGTAITQQGELVKMHNKQDIKVANLLNISEDRKNISHLIINHF</sequence>
<dbReference type="EMBL" id="PYMA01000006">
    <property type="protein sequence ID" value="PSW19507.1"/>
    <property type="molecule type" value="Genomic_DNA"/>
</dbReference>
<evidence type="ECO:0008006" key="9">
    <source>
        <dbReference type="Google" id="ProtNLM"/>
    </source>
</evidence>
<proteinExistence type="inferred from homology"/>
<organism evidence="7 8">
    <name type="scientific">Photobacterium sanctipauli</name>
    <dbReference type="NCBI Taxonomy" id="1342794"/>
    <lineage>
        <taxon>Bacteria</taxon>
        <taxon>Pseudomonadati</taxon>
        <taxon>Pseudomonadota</taxon>
        <taxon>Gammaproteobacteria</taxon>
        <taxon>Vibrionales</taxon>
        <taxon>Vibrionaceae</taxon>
        <taxon>Photobacterium</taxon>
    </lineage>
</organism>
<dbReference type="GO" id="GO:0005886">
    <property type="term" value="C:plasma membrane"/>
    <property type="evidence" value="ECO:0007669"/>
    <property type="project" value="UniProtKB-SubCell"/>
</dbReference>
<dbReference type="GO" id="GO:0047355">
    <property type="term" value="F:CDP-glycerol glycerophosphotransferase activity"/>
    <property type="evidence" value="ECO:0007669"/>
    <property type="project" value="InterPro"/>
</dbReference>
<dbReference type="SUPFAM" id="SSF53756">
    <property type="entry name" value="UDP-Glycosyltransferase/glycogen phosphorylase"/>
    <property type="match status" value="1"/>
</dbReference>
<comment type="caution">
    <text evidence="7">The sequence shown here is derived from an EMBL/GenBank/DDBJ whole genome shotgun (WGS) entry which is preliminary data.</text>
</comment>
<keyword evidence="4" id="KW-0808">Transferase</keyword>
<keyword evidence="5" id="KW-0777">Teichoic acid biosynthesis</keyword>
<dbReference type="InterPro" id="IPR051612">
    <property type="entry name" value="Teichoic_Acid_Biosynth"/>
</dbReference>
<dbReference type="Pfam" id="PF04464">
    <property type="entry name" value="Glyphos_transf"/>
    <property type="match status" value="1"/>
</dbReference>
<comment type="subcellular location">
    <subcellularLocation>
        <location evidence="1">Cell membrane</location>
        <topology evidence="1">Peripheral membrane protein</topology>
    </subcellularLocation>
</comment>
<dbReference type="Gene3D" id="3.40.50.11820">
    <property type="match status" value="1"/>
</dbReference>
<evidence type="ECO:0000256" key="1">
    <source>
        <dbReference type="ARBA" id="ARBA00004202"/>
    </source>
</evidence>
<evidence type="ECO:0000256" key="4">
    <source>
        <dbReference type="ARBA" id="ARBA00022679"/>
    </source>
</evidence>
<evidence type="ECO:0000256" key="3">
    <source>
        <dbReference type="ARBA" id="ARBA00022475"/>
    </source>
</evidence>
<reference evidence="7 8" key="1">
    <citation type="submission" date="2018-01" db="EMBL/GenBank/DDBJ databases">
        <title>Whole genome sequencing of Histamine producing bacteria.</title>
        <authorList>
            <person name="Butler K."/>
        </authorList>
    </citation>
    <scope>NUCLEOTIDE SEQUENCE [LARGE SCALE GENOMIC DNA]</scope>
    <source>
        <strain evidence="7 8">DSM 100436</strain>
    </source>
</reference>
<dbReference type="RefSeq" id="WP_107271999.1">
    <property type="nucleotide sequence ID" value="NZ_PYMA01000006.1"/>
</dbReference>